<sequence length="455" mass="50894">MLGNDIRSQAHACESKVDNPLCVWNGDSNSSSLFNARTTSNGKPLRGQQLRAELELHNNATQTILHADPSDELTSKSLLKSFATGQYLLCYQRERRLRKKRGRRKTLNQAENARTRRYLSPNYGATIFPSSGDTLDGQPSITLNTSCPTFTIHTEESDEKPAKILTNPDFADYSPGSSQGLRKLHSSFPNDNDAFLELNQVSISSPYIGNISNLSNKDISCPIDLNKKKPTGSRPILHPSIRKLKMYAKGSSSPQGSQKKKIEENNCKYSNDLYRSRLSMLASAASSTSDMRLQVSYYSRDSLQSLRWSDAEVRNSKTTALSHEDISNVTVPISLSISIMTTYILIGAIVFCIWEDDNYLKWSYFCFVTLSTIGFGDIVPGTKVDSTNPQEKLIIISLYVAIGLSVFAMCFKLMQEEVVSKCKWLGHKIGLLKHRVKKQKFSLPQPRDNVTPTHV</sequence>
<dbReference type="EMBL" id="UYRU01046459">
    <property type="protein sequence ID" value="VDN09131.1"/>
    <property type="molecule type" value="Genomic_DNA"/>
</dbReference>
<dbReference type="OrthoDB" id="297496at2759"/>
<dbReference type="AlphaFoldDB" id="A0A3P7LSA7"/>
<gene>
    <name evidence="10" type="ORF">DILT_LOCUS4962</name>
</gene>
<keyword evidence="11" id="KW-1185">Reference proteome</keyword>
<evidence type="ECO:0000256" key="8">
    <source>
        <dbReference type="SAM" id="Phobius"/>
    </source>
</evidence>
<evidence type="ECO:0000256" key="5">
    <source>
        <dbReference type="ARBA" id="ARBA00023065"/>
    </source>
</evidence>
<accession>A0A3P7LSA7</accession>
<keyword evidence="5" id="KW-0406">Ion transport</keyword>
<dbReference type="GO" id="GO:0022841">
    <property type="term" value="F:potassium ion leak channel activity"/>
    <property type="evidence" value="ECO:0007669"/>
    <property type="project" value="TreeGrafter"/>
</dbReference>
<evidence type="ECO:0000256" key="4">
    <source>
        <dbReference type="ARBA" id="ARBA00022989"/>
    </source>
</evidence>
<feature type="transmembrane region" description="Helical" evidence="8">
    <location>
        <begin position="333"/>
        <end position="355"/>
    </location>
</feature>
<dbReference type="PANTHER" id="PTHR11003">
    <property type="entry name" value="POTASSIUM CHANNEL, SUBFAMILY K"/>
    <property type="match status" value="1"/>
</dbReference>
<protein>
    <recommendedName>
        <fullName evidence="9">Potassium channel domain-containing protein</fullName>
    </recommendedName>
</protein>
<evidence type="ECO:0000313" key="11">
    <source>
        <dbReference type="Proteomes" id="UP000281553"/>
    </source>
</evidence>
<dbReference type="Gene3D" id="1.10.287.70">
    <property type="match status" value="1"/>
</dbReference>
<keyword evidence="3 8" id="KW-0812">Transmembrane</keyword>
<evidence type="ECO:0000256" key="7">
    <source>
        <dbReference type="ARBA" id="ARBA00023303"/>
    </source>
</evidence>
<dbReference type="Pfam" id="PF07885">
    <property type="entry name" value="Ion_trans_2"/>
    <property type="match status" value="1"/>
</dbReference>
<evidence type="ECO:0000259" key="9">
    <source>
        <dbReference type="Pfam" id="PF07885"/>
    </source>
</evidence>
<comment type="subcellular location">
    <subcellularLocation>
        <location evidence="1">Membrane</location>
        <topology evidence="1">Multi-pass membrane protein</topology>
    </subcellularLocation>
</comment>
<dbReference type="SUPFAM" id="SSF81324">
    <property type="entry name" value="Voltage-gated potassium channels"/>
    <property type="match status" value="1"/>
</dbReference>
<name>A0A3P7LSA7_DIBLA</name>
<keyword evidence="2" id="KW-0813">Transport</keyword>
<dbReference type="Proteomes" id="UP000281553">
    <property type="component" value="Unassembled WGS sequence"/>
</dbReference>
<feature type="domain" description="Potassium channel" evidence="9">
    <location>
        <begin position="339"/>
        <end position="417"/>
    </location>
</feature>
<feature type="transmembrane region" description="Helical" evidence="8">
    <location>
        <begin position="393"/>
        <end position="414"/>
    </location>
</feature>
<dbReference type="InterPro" id="IPR003280">
    <property type="entry name" value="2pore_dom_K_chnl"/>
</dbReference>
<keyword evidence="7" id="KW-0407">Ion channel</keyword>
<evidence type="ECO:0000313" key="10">
    <source>
        <dbReference type="EMBL" id="VDN09131.1"/>
    </source>
</evidence>
<reference evidence="10 11" key="1">
    <citation type="submission" date="2018-11" db="EMBL/GenBank/DDBJ databases">
        <authorList>
            <consortium name="Pathogen Informatics"/>
        </authorList>
    </citation>
    <scope>NUCLEOTIDE SEQUENCE [LARGE SCALE GENOMIC DNA]</scope>
</reference>
<dbReference type="PANTHER" id="PTHR11003:SF334">
    <property type="entry name" value="FI03418P"/>
    <property type="match status" value="1"/>
</dbReference>
<evidence type="ECO:0000256" key="2">
    <source>
        <dbReference type="ARBA" id="ARBA00022448"/>
    </source>
</evidence>
<dbReference type="InterPro" id="IPR013099">
    <property type="entry name" value="K_chnl_dom"/>
</dbReference>
<dbReference type="GO" id="GO:0015271">
    <property type="term" value="F:outward rectifier potassium channel activity"/>
    <property type="evidence" value="ECO:0007669"/>
    <property type="project" value="TreeGrafter"/>
</dbReference>
<dbReference type="GO" id="GO:0005886">
    <property type="term" value="C:plasma membrane"/>
    <property type="evidence" value="ECO:0007669"/>
    <property type="project" value="TreeGrafter"/>
</dbReference>
<evidence type="ECO:0000256" key="3">
    <source>
        <dbReference type="ARBA" id="ARBA00022692"/>
    </source>
</evidence>
<keyword evidence="4 8" id="KW-1133">Transmembrane helix</keyword>
<keyword evidence="6 8" id="KW-0472">Membrane</keyword>
<proteinExistence type="predicted"/>
<evidence type="ECO:0000256" key="6">
    <source>
        <dbReference type="ARBA" id="ARBA00023136"/>
    </source>
</evidence>
<dbReference type="GO" id="GO:0030322">
    <property type="term" value="P:stabilization of membrane potential"/>
    <property type="evidence" value="ECO:0007669"/>
    <property type="project" value="TreeGrafter"/>
</dbReference>
<organism evidence="10 11">
    <name type="scientific">Dibothriocephalus latus</name>
    <name type="common">Fish tapeworm</name>
    <name type="synonym">Diphyllobothrium latum</name>
    <dbReference type="NCBI Taxonomy" id="60516"/>
    <lineage>
        <taxon>Eukaryota</taxon>
        <taxon>Metazoa</taxon>
        <taxon>Spiralia</taxon>
        <taxon>Lophotrochozoa</taxon>
        <taxon>Platyhelminthes</taxon>
        <taxon>Cestoda</taxon>
        <taxon>Eucestoda</taxon>
        <taxon>Diphyllobothriidea</taxon>
        <taxon>Diphyllobothriidae</taxon>
        <taxon>Dibothriocephalus</taxon>
    </lineage>
</organism>
<evidence type="ECO:0000256" key="1">
    <source>
        <dbReference type="ARBA" id="ARBA00004141"/>
    </source>
</evidence>
<feature type="transmembrane region" description="Helical" evidence="8">
    <location>
        <begin position="362"/>
        <end position="381"/>
    </location>
</feature>